<dbReference type="AlphaFoldDB" id="A0A8D5U5T0"/>
<dbReference type="Proteomes" id="UP000825123">
    <property type="component" value="Chromosome"/>
</dbReference>
<gene>
    <name evidence="1" type="ORF">KN1_13870</name>
</gene>
<sequence>MKHGKTNDENGLNTAKNELTKAYNYLAEIPQWTS</sequence>
<protein>
    <submittedName>
        <fullName evidence="1">Uncharacterized protein</fullName>
    </submittedName>
</protein>
<name>A0A8D5U5T0_9CREN</name>
<organism evidence="1 2">
    <name type="scientific">Stygiolobus caldivivus</name>
    <dbReference type="NCBI Taxonomy" id="2824673"/>
    <lineage>
        <taxon>Archaea</taxon>
        <taxon>Thermoproteota</taxon>
        <taxon>Thermoprotei</taxon>
        <taxon>Sulfolobales</taxon>
        <taxon>Sulfolobaceae</taxon>
        <taxon>Stygiolobus</taxon>
    </lineage>
</organism>
<proteinExistence type="predicted"/>
<dbReference type="EMBL" id="AP024597">
    <property type="protein sequence ID" value="BCU70090.1"/>
    <property type="molecule type" value="Genomic_DNA"/>
</dbReference>
<evidence type="ECO:0000313" key="1">
    <source>
        <dbReference type="EMBL" id="BCU70090.1"/>
    </source>
</evidence>
<reference evidence="1 2" key="1">
    <citation type="submission" date="2021-04" db="EMBL/GenBank/DDBJ databases">
        <title>Complete genome sequence of Stygiolobus sp. KN-1.</title>
        <authorList>
            <person name="Nakamura K."/>
            <person name="Sakai H."/>
            <person name="Kurosawa N."/>
        </authorList>
    </citation>
    <scope>NUCLEOTIDE SEQUENCE [LARGE SCALE GENOMIC DNA]</scope>
    <source>
        <strain evidence="1 2">KN-1</strain>
    </source>
</reference>
<dbReference type="KEGG" id="csty:KN1_13870"/>
<evidence type="ECO:0000313" key="2">
    <source>
        <dbReference type="Proteomes" id="UP000825123"/>
    </source>
</evidence>
<keyword evidence="2" id="KW-1185">Reference proteome</keyword>
<accession>A0A8D5U5T0</accession>